<dbReference type="Proteomes" id="UP000033166">
    <property type="component" value="Chromosome I"/>
</dbReference>
<dbReference type="InterPro" id="IPR002293">
    <property type="entry name" value="AA/rel_permease1"/>
</dbReference>
<evidence type="ECO:0000313" key="6">
    <source>
        <dbReference type="EMBL" id="CEN28212.1"/>
    </source>
</evidence>
<reference evidence="7" key="1">
    <citation type="submission" date="2015-01" db="EMBL/GenBank/DDBJ databases">
        <authorList>
            <person name="Andreevskaya M."/>
        </authorList>
    </citation>
    <scope>NUCLEOTIDE SEQUENCE [LARGE SCALE GENOMIC DNA]</scope>
    <source>
        <strain evidence="7">MKFS47</strain>
    </source>
</reference>
<keyword evidence="4 5" id="KW-0472">Membrane</keyword>
<evidence type="ECO:0000256" key="2">
    <source>
        <dbReference type="ARBA" id="ARBA00022692"/>
    </source>
</evidence>
<gene>
    <name evidence="6" type="ORF">LACPI_1012</name>
</gene>
<dbReference type="HOGENOM" id="CLU_007946_3_4_9"/>
<feature type="transmembrane region" description="Helical" evidence="5">
    <location>
        <begin position="41"/>
        <end position="66"/>
    </location>
</feature>
<dbReference type="Pfam" id="PF13520">
    <property type="entry name" value="AA_permease_2"/>
    <property type="match status" value="1"/>
</dbReference>
<dbReference type="InterPro" id="IPR050598">
    <property type="entry name" value="AminoAcid_Transporter"/>
</dbReference>
<feature type="transmembrane region" description="Helical" evidence="5">
    <location>
        <begin position="130"/>
        <end position="148"/>
    </location>
</feature>
<keyword evidence="3 5" id="KW-1133">Transmembrane helix</keyword>
<feature type="transmembrane region" description="Helical" evidence="5">
    <location>
        <begin position="87"/>
        <end position="110"/>
    </location>
</feature>
<keyword evidence="2 5" id="KW-0812">Transmembrane</keyword>
<dbReference type="PANTHER" id="PTHR11785:SF512">
    <property type="entry name" value="SOBREMESA, ISOFORM B"/>
    <property type="match status" value="1"/>
</dbReference>
<feature type="transmembrane region" description="Helical" evidence="5">
    <location>
        <begin position="198"/>
        <end position="217"/>
    </location>
</feature>
<accession>A0A0D6DWV6</accession>
<name>A0A0D6DWV6_9LACT</name>
<feature type="transmembrane region" description="Helical" evidence="5">
    <location>
        <begin position="423"/>
        <end position="443"/>
    </location>
</feature>
<evidence type="ECO:0000256" key="5">
    <source>
        <dbReference type="SAM" id="Phobius"/>
    </source>
</evidence>
<dbReference type="EMBL" id="LN774769">
    <property type="protein sequence ID" value="CEN28212.1"/>
    <property type="molecule type" value="Genomic_DNA"/>
</dbReference>
<dbReference type="PANTHER" id="PTHR11785">
    <property type="entry name" value="AMINO ACID TRANSPORTER"/>
    <property type="match status" value="1"/>
</dbReference>
<dbReference type="STRING" id="1364.LP2241_20578"/>
<evidence type="ECO:0000256" key="3">
    <source>
        <dbReference type="ARBA" id="ARBA00022989"/>
    </source>
</evidence>
<evidence type="ECO:0000313" key="7">
    <source>
        <dbReference type="Proteomes" id="UP000033166"/>
    </source>
</evidence>
<feature type="transmembrane region" description="Helical" evidence="5">
    <location>
        <begin position="9"/>
        <end position="29"/>
    </location>
</feature>
<sequence length="453" mass="49210">MEQEKTRRFGLLMSIAMIVGIVIGSGIFFKADDILIQTNGNVLMGCLVLLLGAIGIIFGGITISEWAKLTDDAGGLIVYAEKAFGRVFAFLLGWFQSTVYFPALVAIVAFVASNYTVALFPQLNFSGSGVWLVSLIYLLLIYIMNIMSSKLSEFFQTSSMFIKLIPLFLIAIFGLIFGDPSGLSSHAITLPVMMSSTGAIVAVAFSYDGWAIAPAIGHEIKNSKRNLPIALIISPLIILIVYVSYFVGISLLIGPKEIMQMGDLAFSAAAEKLFGPVGQKLMLITVIISVLGTLNGLVVANIRAPYFLALRKELPYSKKISHLHPRFNISLLSVMLSFAMVLVWLGIHFMSISLPSVRRFGIDISSIPIVIMYLFYGFLYIGIMIRAAKGLIKNKLVGFVCPLLALAGALLILYGGLTGANGIIYLIVSMLILVSGLVLYYGMTCKATKNKVY</sequence>
<dbReference type="PIRSF" id="PIRSF006060">
    <property type="entry name" value="AA_transporter"/>
    <property type="match status" value="1"/>
</dbReference>
<protein>
    <submittedName>
        <fullName evidence="6">Amino acid permease</fullName>
    </submittedName>
</protein>
<dbReference type="Gene3D" id="1.20.1740.10">
    <property type="entry name" value="Amino acid/polyamine transporter I"/>
    <property type="match status" value="1"/>
</dbReference>
<dbReference type="GO" id="GO:0016020">
    <property type="term" value="C:membrane"/>
    <property type="evidence" value="ECO:0007669"/>
    <property type="project" value="UniProtKB-SubCell"/>
</dbReference>
<feature type="transmembrane region" description="Helical" evidence="5">
    <location>
        <begin position="229"/>
        <end position="253"/>
    </location>
</feature>
<dbReference type="KEGG" id="lpk:LACPI_1012"/>
<feature type="transmembrane region" description="Helical" evidence="5">
    <location>
        <begin position="160"/>
        <end position="178"/>
    </location>
</feature>
<dbReference type="RefSeq" id="WP_047915383.1">
    <property type="nucleotide sequence ID" value="NZ_LN774769.1"/>
</dbReference>
<organism evidence="6 7">
    <name type="scientific">Pseudolactococcus piscium MKFS47</name>
    <dbReference type="NCBI Taxonomy" id="297352"/>
    <lineage>
        <taxon>Bacteria</taxon>
        <taxon>Bacillati</taxon>
        <taxon>Bacillota</taxon>
        <taxon>Bacilli</taxon>
        <taxon>Lactobacillales</taxon>
        <taxon>Streptococcaceae</taxon>
        <taxon>Pseudolactococcus</taxon>
    </lineage>
</organism>
<comment type="subcellular location">
    <subcellularLocation>
        <location evidence="1">Membrane</location>
        <topology evidence="1">Multi-pass membrane protein</topology>
    </subcellularLocation>
</comment>
<feature type="transmembrane region" description="Helical" evidence="5">
    <location>
        <begin position="367"/>
        <end position="385"/>
    </location>
</feature>
<evidence type="ECO:0000256" key="4">
    <source>
        <dbReference type="ARBA" id="ARBA00023136"/>
    </source>
</evidence>
<feature type="transmembrane region" description="Helical" evidence="5">
    <location>
        <begin position="327"/>
        <end position="347"/>
    </location>
</feature>
<dbReference type="GO" id="GO:0015179">
    <property type="term" value="F:L-amino acid transmembrane transporter activity"/>
    <property type="evidence" value="ECO:0007669"/>
    <property type="project" value="TreeGrafter"/>
</dbReference>
<feature type="transmembrane region" description="Helical" evidence="5">
    <location>
        <begin position="281"/>
        <end position="306"/>
    </location>
</feature>
<evidence type="ECO:0000256" key="1">
    <source>
        <dbReference type="ARBA" id="ARBA00004141"/>
    </source>
</evidence>
<proteinExistence type="predicted"/>
<dbReference type="AlphaFoldDB" id="A0A0D6DWV6"/>
<feature type="transmembrane region" description="Helical" evidence="5">
    <location>
        <begin position="397"/>
        <end position="417"/>
    </location>
</feature>